<evidence type="ECO:0000256" key="10">
    <source>
        <dbReference type="PIRSR" id="PIRSR001594-1"/>
    </source>
</evidence>
<evidence type="ECO:0000256" key="7">
    <source>
        <dbReference type="ARBA" id="ARBA00023211"/>
    </source>
</evidence>
<keyword evidence="6 9" id="KW-0067">ATP-binding</keyword>
<dbReference type="PROSITE" id="PS00867">
    <property type="entry name" value="CPSASE_2"/>
    <property type="match status" value="1"/>
</dbReference>
<keyword evidence="19" id="KW-1185">Reference proteome</keyword>
<organism evidence="18 19">
    <name type="scientific">Periweissella cryptocerci</name>
    <dbReference type="NCBI Taxonomy" id="2506420"/>
    <lineage>
        <taxon>Bacteria</taxon>
        <taxon>Bacillati</taxon>
        <taxon>Bacillota</taxon>
        <taxon>Bacilli</taxon>
        <taxon>Lactobacillales</taxon>
        <taxon>Lactobacillaceae</taxon>
        <taxon>Periweissella</taxon>
    </lineage>
</organism>
<dbReference type="OrthoDB" id="9807469at2"/>
<dbReference type="InterPro" id="IPR000089">
    <property type="entry name" value="Biotin_lipoyl"/>
</dbReference>
<feature type="binding site" evidence="11">
    <location>
        <position position="871"/>
    </location>
    <ligand>
        <name>substrate</name>
    </ligand>
</feature>
<dbReference type="GO" id="GO:0046872">
    <property type="term" value="F:metal ion binding"/>
    <property type="evidence" value="ECO:0007669"/>
    <property type="project" value="UniProtKB-KW"/>
</dbReference>
<dbReference type="KEGG" id="wei:EQG49_08150"/>
<dbReference type="Pfam" id="PF02436">
    <property type="entry name" value="PYC_OADA"/>
    <property type="match status" value="1"/>
</dbReference>
<feature type="binding site" evidence="11">
    <location>
        <position position="116"/>
    </location>
    <ligand>
        <name>ATP</name>
        <dbReference type="ChEBI" id="CHEBI:30616"/>
    </ligand>
</feature>
<dbReference type="SUPFAM" id="SSF51246">
    <property type="entry name" value="Rudiment single hybrid motif"/>
    <property type="match status" value="1"/>
</dbReference>
<dbReference type="SUPFAM" id="SSF56059">
    <property type="entry name" value="Glutathione synthetase ATP-binding domain-like"/>
    <property type="match status" value="1"/>
</dbReference>
<dbReference type="Gene3D" id="3.30.470.20">
    <property type="entry name" value="ATP-grasp fold, B domain"/>
    <property type="match status" value="1"/>
</dbReference>
<dbReference type="EC" id="6.4.1.1" evidence="2 9"/>
<dbReference type="SUPFAM" id="SSF51230">
    <property type="entry name" value="Single hybrid motif"/>
    <property type="match status" value="1"/>
</dbReference>
<dbReference type="InterPro" id="IPR005481">
    <property type="entry name" value="BC-like_N"/>
</dbReference>
<keyword evidence="3 9" id="KW-0436">Ligase</keyword>
<keyword evidence="4 12" id="KW-0479">Metal-binding</keyword>
<feature type="binding site" evidence="11">
    <location>
        <position position="235"/>
    </location>
    <ligand>
        <name>ATP</name>
        <dbReference type="ChEBI" id="CHEBI:30616"/>
    </ligand>
</feature>
<dbReference type="FunFam" id="3.40.50.20:FF:000010">
    <property type="entry name" value="Propionyl-CoA carboxylase subunit alpha"/>
    <property type="match status" value="1"/>
</dbReference>
<reference evidence="19" key="1">
    <citation type="submission" date="2019-03" db="EMBL/GenBank/DDBJ databases">
        <title>Weissella sp. 26KH-42 Genome sequencing.</title>
        <authorList>
            <person name="Heo J."/>
            <person name="Kim S.-J."/>
            <person name="Kim J.-S."/>
            <person name="Hong S.-B."/>
            <person name="Kwon S.-W."/>
        </authorList>
    </citation>
    <scope>NUCLEOTIDE SEQUENCE [LARGE SCALE GENOMIC DNA]</scope>
    <source>
        <strain evidence="19">26KH-42</strain>
    </source>
</reference>
<dbReference type="Pfam" id="PF00364">
    <property type="entry name" value="Biotin_lipoyl"/>
    <property type="match status" value="1"/>
</dbReference>
<dbReference type="InterPro" id="IPR016185">
    <property type="entry name" value="PreATP-grasp_dom_sf"/>
</dbReference>
<dbReference type="SUPFAM" id="SSF52440">
    <property type="entry name" value="PreATP-grasp domain"/>
    <property type="match status" value="1"/>
</dbReference>
<dbReference type="PROSITE" id="PS50979">
    <property type="entry name" value="BC"/>
    <property type="match status" value="1"/>
</dbReference>
<accession>A0A4P6YUN2</accession>
<dbReference type="NCBIfam" id="NF009554">
    <property type="entry name" value="PRK12999.1"/>
    <property type="match status" value="1"/>
</dbReference>
<evidence type="ECO:0000259" key="14">
    <source>
        <dbReference type="PROSITE" id="PS50968"/>
    </source>
</evidence>
<dbReference type="InterPro" id="IPR003379">
    <property type="entry name" value="Carboxylase_cons_dom"/>
</dbReference>
<evidence type="ECO:0000256" key="1">
    <source>
        <dbReference type="ARBA" id="ARBA00001953"/>
    </source>
</evidence>
<feature type="binding site" evidence="11">
    <location>
        <position position="610"/>
    </location>
    <ligand>
        <name>substrate</name>
    </ligand>
</feature>
<feature type="binding site" evidence="11">
    <location>
        <position position="200"/>
    </location>
    <ligand>
        <name>ATP</name>
        <dbReference type="ChEBI" id="CHEBI:30616"/>
    </ligand>
</feature>
<feature type="binding site" evidence="12">
    <location>
        <position position="538"/>
    </location>
    <ligand>
        <name>Mn(2+)</name>
        <dbReference type="ChEBI" id="CHEBI:29035"/>
    </ligand>
</feature>
<dbReference type="Pfam" id="PF02785">
    <property type="entry name" value="Biotin_carb_C"/>
    <property type="match status" value="1"/>
</dbReference>
<evidence type="ECO:0000256" key="2">
    <source>
        <dbReference type="ARBA" id="ARBA00013057"/>
    </source>
</evidence>
<dbReference type="Pfam" id="PF02786">
    <property type="entry name" value="CPSase_L_D2"/>
    <property type="match status" value="1"/>
</dbReference>
<dbReference type="InterPro" id="IPR011761">
    <property type="entry name" value="ATP-grasp"/>
</dbReference>
<evidence type="ECO:0000259" key="17">
    <source>
        <dbReference type="PROSITE" id="PS50991"/>
    </source>
</evidence>
<dbReference type="PROSITE" id="PS50991">
    <property type="entry name" value="PYR_CT"/>
    <property type="match status" value="1"/>
</dbReference>
<feature type="domain" description="Pyruvate carboxyltransferase" evidence="17">
    <location>
        <begin position="529"/>
        <end position="797"/>
    </location>
</feature>
<dbReference type="PANTHER" id="PTHR43778:SF2">
    <property type="entry name" value="PYRUVATE CARBOXYLASE, MITOCHONDRIAL"/>
    <property type="match status" value="1"/>
</dbReference>
<keyword evidence="7" id="KW-0464">Manganese</keyword>
<dbReference type="InterPro" id="IPR000891">
    <property type="entry name" value="PYR_CT"/>
</dbReference>
<dbReference type="Gene3D" id="2.40.50.100">
    <property type="match status" value="1"/>
</dbReference>
<dbReference type="InterPro" id="IPR011054">
    <property type="entry name" value="Rudment_hybrid_motif"/>
</dbReference>
<comment type="function">
    <text evidence="9">Catalyzes a 2-step reaction, involving the ATP-dependent carboxylation of the covalently attached biotin in the first step and the transfer of the carboxyl group to pyruvate in the second.</text>
</comment>
<evidence type="ECO:0000256" key="9">
    <source>
        <dbReference type="PIRNR" id="PIRNR001594"/>
    </source>
</evidence>
<keyword evidence="8 9" id="KW-0092">Biotin</keyword>
<dbReference type="InterPro" id="IPR011764">
    <property type="entry name" value="Biotin_carboxylation_dom"/>
</dbReference>
<dbReference type="InterPro" id="IPR005479">
    <property type="entry name" value="CPAse_ATP-bd"/>
</dbReference>
<dbReference type="AlphaFoldDB" id="A0A4P6YUN2"/>
<evidence type="ECO:0000256" key="13">
    <source>
        <dbReference type="PIRSR" id="PIRSR001594-4"/>
    </source>
</evidence>
<dbReference type="RefSeq" id="WP_133363518.1">
    <property type="nucleotide sequence ID" value="NZ_CP037940.1"/>
</dbReference>
<evidence type="ECO:0000259" key="15">
    <source>
        <dbReference type="PROSITE" id="PS50975"/>
    </source>
</evidence>
<evidence type="ECO:0000256" key="4">
    <source>
        <dbReference type="ARBA" id="ARBA00022723"/>
    </source>
</evidence>
<dbReference type="InterPro" id="IPR005930">
    <property type="entry name" value="Pyruv_COase"/>
</dbReference>
<protein>
    <recommendedName>
        <fullName evidence="2 9">Pyruvate carboxylase</fullName>
        <ecNumber evidence="2 9">6.4.1.1</ecNumber>
    </recommendedName>
</protein>
<evidence type="ECO:0000256" key="3">
    <source>
        <dbReference type="ARBA" id="ARBA00022598"/>
    </source>
</evidence>
<feature type="domain" description="ATP-grasp" evidence="15">
    <location>
        <begin position="120"/>
        <end position="316"/>
    </location>
</feature>
<dbReference type="NCBIfam" id="NF006761">
    <property type="entry name" value="PRK09282.1"/>
    <property type="match status" value="1"/>
</dbReference>
<dbReference type="Gene3D" id="3.20.20.70">
    <property type="entry name" value="Aldolase class I"/>
    <property type="match status" value="1"/>
</dbReference>
<sequence length="1144" mass="125818">MEKILIANRGEIATRIIRAVHELGMHAIAIYAKADEFSMHRFKADEAYEVGVGEDPIAAYLDIADIVRIAKEHNVDAIHPGYGFLSENADFARAVEAAGIKFVGPTPAHLEMFGDKIKAKNAAIAAGVPTVPGTDHPVTEISEAIEFGKTSGYPLFVKSAAGGGGRGMRVVYEESELVEAFARARSEAEKSFGDDEIYLERYLVDPKHIEVQIIADEHGTVVHLFERNSSVQRRHQKIVEFAPAVGVSLDVRKRLQDAAVALLASVNYQNAATVEFLVEGEDFFFIEVNPRVQVEHTVTEEVTGIDIVKTQILIAAGQRLHDEIGVPVQADIRATGVAIQARITTEDPMNGFVPDTGRIQSYRSPGGTGVRLDAGNAFTGAYVTPYYDSLLTKAIVHGMDFEAANQKLRRVLDEFVIRGVKTNIPFLKNLVNHPVFRSGQAPTTFVDETPALFDLEPEAQPTTKLIHYVATTTVNGFPGVDSDDTKYYAPNSYNAKFAELAPDLETAKTVLDTQGADAMGQWLLSQDKVLLTDTTMRDAHQSLFATRMRTKDMVNIAGDMQKALPELFSAEVWGGATFDVAYRFLGEDPWERLRQLRKLMPKTLLQMLFRGSNAVGYQNYPDNVIQDFIAASAENGVDVFRIFDSLNWVPQMTESIKAVRDTGKIAEAAMAYTGDILDPNKTKYTTKYYVDLAQELQASGAHIIGIKDMAGLLKPQAAYELVSALKAAVDLPIHLHTHDTTGNGIFTYARAVEAGVDVVDVASSAMSGTTSQPSTTALYYALSGNKRQPDLNVHDAEKIDEYWSNIRPYYAGFGNKLNGAQTDIYQTEMPGGQYSNLQQQANALRLGDRWDEIKVMYTTVNEMFGDISKVTPSSKVVGDMALFMVQNDLTAADIYDHGETLDFPESVVSFFMGDLGQPVGGFPEDLQKIILKGKQPLTVRPGALAQPVDFAKVTAEVTELIGHEPSREEVLSYIMYPKVYADYIARQNEFGPMTYLDTPTFFQGMRVGERVEIEVTKGRKNIVVLRQITEPNPDGTRSLFFEVNGQSEEIIVKDVNANVSTTTKQKAEPTDPEQIGATMAGSVVSILVQQGQQVKKGESLIVTEAMKMETIIQAPYDAEVRYIHATNGMQIDGGDLLIELTKLS</sequence>
<dbReference type="NCBIfam" id="TIGR01235">
    <property type="entry name" value="pyruv_carbox"/>
    <property type="match status" value="1"/>
</dbReference>
<comment type="catalytic activity">
    <reaction evidence="9">
        <text>hydrogencarbonate + pyruvate + ATP = oxaloacetate + ADP + phosphate + H(+)</text>
        <dbReference type="Rhea" id="RHEA:20844"/>
        <dbReference type="ChEBI" id="CHEBI:15361"/>
        <dbReference type="ChEBI" id="CHEBI:15378"/>
        <dbReference type="ChEBI" id="CHEBI:16452"/>
        <dbReference type="ChEBI" id="CHEBI:17544"/>
        <dbReference type="ChEBI" id="CHEBI:30616"/>
        <dbReference type="ChEBI" id="CHEBI:43474"/>
        <dbReference type="ChEBI" id="CHEBI:456216"/>
        <dbReference type="EC" id="6.4.1.1"/>
    </reaction>
</comment>
<dbReference type="InterPro" id="IPR011053">
    <property type="entry name" value="Single_hybrid_motif"/>
</dbReference>
<dbReference type="EMBL" id="CP037940">
    <property type="protein sequence ID" value="QBO36441.1"/>
    <property type="molecule type" value="Genomic_DNA"/>
</dbReference>
<keyword evidence="18" id="KW-0670">Pyruvate</keyword>
<evidence type="ECO:0000313" key="18">
    <source>
        <dbReference type="EMBL" id="QBO36441.1"/>
    </source>
</evidence>
<dbReference type="Proteomes" id="UP000292886">
    <property type="component" value="Chromosome"/>
</dbReference>
<proteinExistence type="predicted"/>
<dbReference type="FunFam" id="3.20.20.70:FF:000033">
    <property type="entry name" value="Pyruvate carboxylase"/>
    <property type="match status" value="1"/>
</dbReference>
<feature type="domain" description="Biotin carboxylation" evidence="16">
    <location>
        <begin position="1"/>
        <end position="451"/>
    </location>
</feature>
<feature type="modified residue" description="N6-carboxylysine" evidence="13">
    <location>
        <position position="707"/>
    </location>
</feature>
<feature type="binding site" evidence="12">
    <location>
        <position position="736"/>
    </location>
    <ligand>
        <name>Mn(2+)</name>
        <dbReference type="ChEBI" id="CHEBI:29035"/>
    </ligand>
</feature>
<dbReference type="GO" id="GO:0005524">
    <property type="term" value="F:ATP binding"/>
    <property type="evidence" value="ECO:0007669"/>
    <property type="project" value="UniProtKB-UniRule"/>
</dbReference>
<evidence type="ECO:0000256" key="11">
    <source>
        <dbReference type="PIRSR" id="PIRSR001594-2"/>
    </source>
</evidence>
<name>A0A4P6YUN2_9LACO</name>
<evidence type="ECO:0000256" key="6">
    <source>
        <dbReference type="ARBA" id="ARBA00022840"/>
    </source>
</evidence>
<dbReference type="Pfam" id="PF00682">
    <property type="entry name" value="HMGL-like"/>
    <property type="match status" value="1"/>
</dbReference>
<dbReference type="SUPFAM" id="SSF51569">
    <property type="entry name" value="Aldolase"/>
    <property type="match status" value="1"/>
</dbReference>
<feature type="binding site" description="via carbamate group" evidence="12">
    <location>
        <position position="707"/>
    </location>
    <ligand>
        <name>Mn(2+)</name>
        <dbReference type="ChEBI" id="CHEBI:29035"/>
    </ligand>
</feature>
<feature type="active site" evidence="10">
    <location>
        <position position="291"/>
    </location>
</feature>
<dbReference type="GO" id="GO:0004736">
    <property type="term" value="F:pyruvate carboxylase activity"/>
    <property type="evidence" value="ECO:0007669"/>
    <property type="project" value="UniProtKB-EC"/>
</dbReference>
<dbReference type="FunFam" id="3.30.1490.20:FF:000018">
    <property type="entry name" value="Biotin carboxylase"/>
    <property type="match status" value="1"/>
</dbReference>
<dbReference type="PROSITE" id="PS50968">
    <property type="entry name" value="BIOTINYL_LIPOYL"/>
    <property type="match status" value="1"/>
</dbReference>
<evidence type="ECO:0000313" key="19">
    <source>
        <dbReference type="Proteomes" id="UP000292886"/>
    </source>
</evidence>
<dbReference type="PANTHER" id="PTHR43778">
    <property type="entry name" value="PYRUVATE CARBOXYLASE"/>
    <property type="match status" value="1"/>
</dbReference>
<dbReference type="CDD" id="cd06850">
    <property type="entry name" value="biotinyl_domain"/>
    <property type="match status" value="1"/>
</dbReference>
<evidence type="ECO:0000259" key="16">
    <source>
        <dbReference type="PROSITE" id="PS50979"/>
    </source>
</evidence>
<dbReference type="SUPFAM" id="SSF89000">
    <property type="entry name" value="post-HMGL domain-like"/>
    <property type="match status" value="1"/>
</dbReference>
<dbReference type="InterPro" id="IPR013785">
    <property type="entry name" value="Aldolase_TIM"/>
</dbReference>
<dbReference type="GO" id="GO:0006094">
    <property type="term" value="P:gluconeogenesis"/>
    <property type="evidence" value="ECO:0007669"/>
    <property type="project" value="InterPro"/>
</dbReference>
<evidence type="ECO:0000256" key="8">
    <source>
        <dbReference type="ARBA" id="ARBA00023267"/>
    </source>
</evidence>
<feature type="binding site" evidence="12">
    <location>
        <position position="738"/>
    </location>
    <ligand>
        <name>Mn(2+)</name>
        <dbReference type="ChEBI" id="CHEBI:29035"/>
    </ligand>
</feature>
<dbReference type="PROSITE" id="PS50975">
    <property type="entry name" value="ATP_GRASP"/>
    <property type="match status" value="1"/>
</dbReference>
<evidence type="ECO:0000256" key="5">
    <source>
        <dbReference type="ARBA" id="ARBA00022741"/>
    </source>
</evidence>
<keyword evidence="5 9" id="KW-0547">Nucleotide-binding</keyword>
<dbReference type="PIRSF" id="PIRSF001594">
    <property type="entry name" value="Pyruv_carbox"/>
    <property type="match status" value="1"/>
</dbReference>
<gene>
    <name evidence="18" type="ORF">EQG49_08150</name>
</gene>
<dbReference type="InterPro" id="IPR005482">
    <property type="entry name" value="Biotin_COase_C"/>
</dbReference>
<dbReference type="SMART" id="SM00878">
    <property type="entry name" value="Biotin_carb_C"/>
    <property type="match status" value="1"/>
</dbReference>
<evidence type="ECO:0000256" key="12">
    <source>
        <dbReference type="PIRSR" id="PIRSR001594-3"/>
    </source>
</evidence>
<dbReference type="GO" id="GO:0005737">
    <property type="term" value="C:cytoplasm"/>
    <property type="evidence" value="ECO:0007669"/>
    <property type="project" value="TreeGrafter"/>
</dbReference>
<dbReference type="CDD" id="cd07937">
    <property type="entry name" value="DRE_TIM_PC_TC_5S"/>
    <property type="match status" value="1"/>
</dbReference>
<feature type="modified residue" description="N6-biotinyllysine" evidence="13">
    <location>
        <position position="1107"/>
    </location>
</feature>
<dbReference type="InterPro" id="IPR055268">
    <property type="entry name" value="PCB-like"/>
</dbReference>
<feature type="domain" description="Lipoyl-binding" evidence="14">
    <location>
        <begin position="1066"/>
        <end position="1141"/>
    </location>
</feature>
<dbReference type="FunFam" id="2.40.50.100:FF:000003">
    <property type="entry name" value="Acetyl-CoA carboxylase biotin carboxyl carrier protein"/>
    <property type="match status" value="1"/>
</dbReference>
<comment type="cofactor">
    <cofactor evidence="1 9">
        <name>biotin</name>
        <dbReference type="ChEBI" id="CHEBI:57586"/>
    </cofactor>
</comment>
<dbReference type="Pfam" id="PF00289">
    <property type="entry name" value="Biotin_carb_N"/>
    <property type="match status" value="1"/>
</dbReference>